<comment type="caution">
    <text evidence="2">The sequence shown here is derived from an EMBL/GenBank/DDBJ whole genome shotgun (WGS) entry which is preliminary data.</text>
</comment>
<organism evidence="2 3">
    <name type="scientific">Mugilogobius chulae</name>
    <name type="common">yellowstripe goby</name>
    <dbReference type="NCBI Taxonomy" id="88201"/>
    <lineage>
        <taxon>Eukaryota</taxon>
        <taxon>Metazoa</taxon>
        <taxon>Chordata</taxon>
        <taxon>Craniata</taxon>
        <taxon>Vertebrata</taxon>
        <taxon>Euteleostomi</taxon>
        <taxon>Actinopterygii</taxon>
        <taxon>Neopterygii</taxon>
        <taxon>Teleostei</taxon>
        <taxon>Neoteleostei</taxon>
        <taxon>Acanthomorphata</taxon>
        <taxon>Gobiaria</taxon>
        <taxon>Gobiiformes</taxon>
        <taxon>Gobioidei</taxon>
        <taxon>Gobiidae</taxon>
        <taxon>Gobionellinae</taxon>
        <taxon>Mugilogobius</taxon>
    </lineage>
</organism>
<accession>A0AAW0MVG9</accession>
<dbReference type="GO" id="GO:0005737">
    <property type="term" value="C:cytoplasm"/>
    <property type="evidence" value="ECO:0007669"/>
    <property type="project" value="GOC"/>
</dbReference>
<sequence length="707" mass="78079">MFLSLSLTGALLWKVEQRSLVALACSKAPHSRRHWFKASVLSLMFLSLSLTGVSLCAPVEGRTALLVALACSKASHSRRHWFKVLEQVVFVDLSEDSAWILKTNGDLLVQTALCQERPCARSLPVETPGVFVQVCASGGVVWALTEHSAVFYREGVSSLCAEGERWVQDTVSEAQGLEPLCLALGSGLVWALDSEGGLWFRTGISPSRPQGTDDHWWEVRIWDYAAPDQGSLFQSLWSGSGLGSSLGSGLGVRSGPARSGPVRSGPVDRVVSFLSQSTQVQPALVCSGPSGIWVGSARNRIHHSRSGRVTGTFWQTLVPRGTVSSTKWSFITSSCVHPPNTGCFLWLCQSRRDLFCVWDQDGELRPSSVPLPPEVELSHVSVCKDSVWALDSFGRVLIRTLTQACPSGLSWTLLDLSQLESREFVLKCVRGQRSLVSHEECVSEKVCVWCGSPVLCVGLEAYVWCVGLLCVYYMCVCCVSPGGVRLEAYVWRSTSGVFLLCVYYMCVYVVYLQEEYVWCESGVREAYVWCVYLLCVFICVYVVYLPGGEAYVWCGSGCVSRVCVLCVYVVYLQEVYVWCGSGGVTSGVGLEAYVWCGSGGVRLVWVWCVFLMCVYYVCMLCISRRRSLEAYVWCGSGVCFSLYVVYLQEVYVWCESGVREAYVWCGSPCGSQNVWAVDSKGLVYFRVGTQPLNPSMMLPAWICIEPL</sequence>
<protein>
    <recommendedName>
        <fullName evidence="4">Tectonin beta-propeller repeat containing 2</fullName>
    </recommendedName>
</protein>
<feature type="non-terminal residue" evidence="2">
    <location>
        <position position="707"/>
    </location>
</feature>
<dbReference type="Pfam" id="PF06462">
    <property type="entry name" value="Hyd_WA"/>
    <property type="match status" value="4"/>
</dbReference>
<feature type="transmembrane region" description="Helical" evidence="1">
    <location>
        <begin position="489"/>
        <end position="511"/>
    </location>
</feature>
<keyword evidence="1" id="KW-1133">Transmembrane helix</keyword>
<proteinExistence type="predicted"/>
<dbReference type="Proteomes" id="UP001460270">
    <property type="component" value="Unassembled WGS sequence"/>
</dbReference>
<keyword evidence="1" id="KW-0472">Membrane</keyword>
<evidence type="ECO:0008006" key="4">
    <source>
        <dbReference type="Google" id="ProtNLM"/>
    </source>
</evidence>
<feature type="transmembrane region" description="Helical" evidence="1">
    <location>
        <begin position="592"/>
        <end position="618"/>
    </location>
</feature>
<dbReference type="PANTHER" id="PTHR23287:SF16">
    <property type="entry name" value="TECTONIN BETA-PROPELLER REPEAT-CONTAINING PROTEIN 2"/>
    <property type="match status" value="1"/>
</dbReference>
<feature type="transmembrane region" description="Helical" evidence="1">
    <location>
        <begin position="630"/>
        <end position="647"/>
    </location>
</feature>
<dbReference type="SMART" id="SM00706">
    <property type="entry name" value="TECPR"/>
    <property type="match status" value="4"/>
</dbReference>
<evidence type="ECO:0000313" key="3">
    <source>
        <dbReference type="Proteomes" id="UP001460270"/>
    </source>
</evidence>
<name>A0AAW0MVG9_9GOBI</name>
<dbReference type="EMBL" id="JBBPFD010000092">
    <property type="protein sequence ID" value="KAK7880463.1"/>
    <property type="molecule type" value="Genomic_DNA"/>
</dbReference>
<dbReference type="AlphaFoldDB" id="A0AAW0MVG9"/>
<feature type="transmembrane region" description="Helical" evidence="1">
    <location>
        <begin position="526"/>
        <end position="544"/>
    </location>
</feature>
<dbReference type="PANTHER" id="PTHR23287">
    <property type="entry name" value="RUBY-EYE2-LIKE PROTEIN"/>
    <property type="match status" value="1"/>
</dbReference>
<gene>
    <name evidence="2" type="ORF">WMY93_032893</name>
</gene>
<dbReference type="GO" id="GO:0032527">
    <property type="term" value="P:protein exit from endoplasmic reticulum"/>
    <property type="evidence" value="ECO:0007669"/>
    <property type="project" value="TreeGrafter"/>
</dbReference>
<feature type="transmembrane region" description="Helical" evidence="1">
    <location>
        <begin position="551"/>
        <end position="572"/>
    </location>
</feature>
<keyword evidence="3" id="KW-1185">Reference proteome</keyword>
<evidence type="ECO:0000313" key="2">
    <source>
        <dbReference type="EMBL" id="KAK7880463.1"/>
    </source>
</evidence>
<reference evidence="3" key="1">
    <citation type="submission" date="2024-04" db="EMBL/GenBank/DDBJ databases">
        <title>Salinicola lusitanus LLJ914,a marine bacterium isolated from the Okinawa Trough.</title>
        <authorList>
            <person name="Li J."/>
        </authorList>
    </citation>
    <scope>NUCLEOTIDE SEQUENCE [LARGE SCALE GENOMIC DNA]</scope>
</reference>
<evidence type="ECO:0000256" key="1">
    <source>
        <dbReference type="SAM" id="Phobius"/>
    </source>
</evidence>
<dbReference type="InterPro" id="IPR006624">
    <property type="entry name" value="Beta-propeller_rpt_TECPR"/>
</dbReference>
<keyword evidence="1" id="KW-0812">Transmembrane</keyword>
<feature type="transmembrane region" description="Helical" evidence="1">
    <location>
        <begin position="461"/>
        <end position="482"/>
    </location>
</feature>